<comment type="caution">
    <text evidence="2">The sequence shown here is derived from an EMBL/GenBank/DDBJ whole genome shotgun (WGS) entry which is preliminary data.</text>
</comment>
<name>A0A0M8P2D3_9EURO</name>
<gene>
    <name evidence="2" type="ORF">ACN38_g5107</name>
</gene>
<accession>A0A0M8P2D3</accession>
<reference evidence="2 3" key="1">
    <citation type="submission" date="2015-08" db="EMBL/GenBank/DDBJ databases">
        <title>Genome sequencing of Penicillium nordicum.</title>
        <authorList>
            <person name="Nguyen H.D."/>
            <person name="Seifert K.A."/>
        </authorList>
    </citation>
    <scope>NUCLEOTIDE SEQUENCE [LARGE SCALE GENOMIC DNA]</scope>
    <source>
        <strain evidence="2 3">DAOMC 185683</strain>
    </source>
</reference>
<feature type="region of interest" description="Disordered" evidence="1">
    <location>
        <begin position="1"/>
        <end position="20"/>
    </location>
</feature>
<organism evidence="2 3">
    <name type="scientific">Penicillium nordicum</name>
    <dbReference type="NCBI Taxonomy" id="229535"/>
    <lineage>
        <taxon>Eukaryota</taxon>
        <taxon>Fungi</taxon>
        <taxon>Dikarya</taxon>
        <taxon>Ascomycota</taxon>
        <taxon>Pezizomycotina</taxon>
        <taxon>Eurotiomycetes</taxon>
        <taxon>Eurotiomycetidae</taxon>
        <taxon>Eurotiales</taxon>
        <taxon>Aspergillaceae</taxon>
        <taxon>Penicillium</taxon>
    </lineage>
</organism>
<feature type="region of interest" description="Disordered" evidence="1">
    <location>
        <begin position="71"/>
        <end position="113"/>
    </location>
</feature>
<sequence>METQPTPHPQPSSSPLFRTGDRISLQPTIRQYRMSLREIILNPGVGDINSIFNISVARSGGSARAYRVPADPPHSGIFPIGASTQSPRPKTPKTPAEECTSPGNSKEPWNDIE</sequence>
<keyword evidence="3" id="KW-1185">Reference proteome</keyword>
<evidence type="ECO:0000313" key="3">
    <source>
        <dbReference type="Proteomes" id="UP000037696"/>
    </source>
</evidence>
<feature type="compositionally biased region" description="Pro residues" evidence="1">
    <location>
        <begin position="1"/>
        <end position="12"/>
    </location>
</feature>
<evidence type="ECO:0000256" key="1">
    <source>
        <dbReference type="SAM" id="MobiDB-lite"/>
    </source>
</evidence>
<dbReference type="AlphaFoldDB" id="A0A0M8P2D3"/>
<proteinExistence type="predicted"/>
<protein>
    <submittedName>
        <fullName evidence="2">Uncharacterized protein</fullName>
    </submittedName>
</protein>
<dbReference type="Proteomes" id="UP000037696">
    <property type="component" value="Unassembled WGS sequence"/>
</dbReference>
<evidence type="ECO:0000313" key="2">
    <source>
        <dbReference type="EMBL" id="KOS44036.1"/>
    </source>
</evidence>
<dbReference type="EMBL" id="LHQQ01000069">
    <property type="protein sequence ID" value="KOS44036.1"/>
    <property type="molecule type" value="Genomic_DNA"/>
</dbReference>